<evidence type="ECO:0000313" key="3">
    <source>
        <dbReference type="Proteomes" id="UP000586042"/>
    </source>
</evidence>
<dbReference type="SUPFAM" id="SSF52343">
    <property type="entry name" value="Ferredoxin reductase-like, C-terminal NADP-linked domain"/>
    <property type="match status" value="1"/>
</dbReference>
<keyword evidence="1" id="KW-0812">Transmembrane</keyword>
<protein>
    <recommendedName>
        <fullName evidence="4">Oxidoreductase</fullName>
    </recommendedName>
</protein>
<proteinExistence type="predicted"/>
<feature type="transmembrane region" description="Helical" evidence="1">
    <location>
        <begin position="12"/>
        <end position="32"/>
    </location>
</feature>
<dbReference type="EMBL" id="JABWGN010000010">
    <property type="protein sequence ID" value="NUW34806.1"/>
    <property type="molecule type" value="Genomic_DNA"/>
</dbReference>
<evidence type="ECO:0008006" key="4">
    <source>
        <dbReference type="Google" id="ProtNLM"/>
    </source>
</evidence>
<feature type="transmembrane region" description="Helical" evidence="1">
    <location>
        <begin position="38"/>
        <end position="58"/>
    </location>
</feature>
<keyword evidence="1" id="KW-1133">Transmembrane helix</keyword>
<accession>A0A7Y6IB26</accession>
<reference evidence="2 3" key="1">
    <citation type="submission" date="2020-06" db="EMBL/GenBank/DDBJ databases">
        <title>Nonomuraea sp. SMC257, a novel actinomycete isolated from soil.</title>
        <authorList>
            <person name="Chanama M."/>
        </authorList>
    </citation>
    <scope>NUCLEOTIDE SEQUENCE [LARGE SCALE GENOMIC DNA]</scope>
    <source>
        <strain evidence="2 3">SMC257</strain>
    </source>
</reference>
<dbReference type="Proteomes" id="UP000586042">
    <property type="component" value="Unassembled WGS sequence"/>
</dbReference>
<gene>
    <name evidence="2" type="ORF">HTZ77_25730</name>
</gene>
<dbReference type="Gene3D" id="3.40.50.80">
    <property type="entry name" value="Nucleotide-binding domain of ferredoxin-NADP reductase (FNR) module"/>
    <property type="match status" value="1"/>
</dbReference>
<organism evidence="2 3">
    <name type="scientific">Nonomuraea montanisoli</name>
    <dbReference type="NCBI Taxonomy" id="2741721"/>
    <lineage>
        <taxon>Bacteria</taxon>
        <taxon>Bacillati</taxon>
        <taxon>Actinomycetota</taxon>
        <taxon>Actinomycetes</taxon>
        <taxon>Streptosporangiales</taxon>
        <taxon>Streptosporangiaceae</taxon>
        <taxon>Nonomuraea</taxon>
    </lineage>
</organism>
<evidence type="ECO:0000313" key="2">
    <source>
        <dbReference type="EMBL" id="NUW34806.1"/>
    </source>
</evidence>
<dbReference type="RefSeq" id="WP_175592270.1">
    <property type="nucleotide sequence ID" value="NZ_JABWGN010000010.1"/>
</dbReference>
<dbReference type="AlphaFoldDB" id="A0A7Y6IB26"/>
<keyword evidence="1" id="KW-0472">Membrane</keyword>
<keyword evidence="3" id="KW-1185">Reference proteome</keyword>
<comment type="caution">
    <text evidence="2">The sequence shown here is derived from an EMBL/GenBank/DDBJ whole genome shotgun (WGS) entry which is preliminary data.</text>
</comment>
<dbReference type="InterPro" id="IPR039261">
    <property type="entry name" value="FNR_nucleotide-bd"/>
</dbReference>
<sequence length="235" mass="25367">MVGKAKTDQWPILFWCGVAVAEFGAIQPGLGFPWRPTAYAMAGLLVALGLLAVKAADLVRSETARQRLRLATYLAGVLVPVHQLSSTAYVTPLSRTGSLILYGMAAVMAVWHHATPPPAKGVLVVASGLGTARLRALLAERAERADDTVVIYRAERMTDELRALQDEYGLTLVVGDEHDPRAKERVSASGLRRQVPDIGARRVVVAGPRPFQRYVRGALSRLAVPGARIRTAQTI</sequence>
<name>A0A7Y6IB26_9ACTN</name>
<evidence type="ECO:0000256" key="1">
    <source>
        <dbReference type="SAM" id="Phobius"/>
    </source>
</evidence>